<evidence type="ECO:0000313" key="2">
    <source>
        <dbReference type="EMBL" id="PQJ64565.1"/>
    </source>
</evidence>
<gene>
    <name evidence="2" type="ORF">BTO10_07255</name>
</gene>
<feature type="signal peptide" evidence="1">
    <location>
        <begin position="1"/>
        <end position="23"/>
    </location>
</feature>
<dbReference type="Proteomes" id="UP000238707">
    <property type="component" value="Unassembled WGS sequence"/>
</dbReference>
<dbReference type="AlphaFoldDB" id="A0A2S7VRT9"/>
<proteinExistence type="predicted"/>
<feature type="chain" id="PRO_5015441379" description="Lipoprotein" evidence="1">
    <location>
        <begin position="24"/>
        <end position="174"/>
    </location>
</feature>
<protein>
    <recommendedName>
        <fullName evidence="4">Lipoprotein</fullName>
    </recommendedName>
</protein>
<dbReference type="PROSITE" id="PS51257">
    <property type="entry name" value="PROKAR_LIPOPROTEIN"/>
    <property type="match status" value="1"/>
</dbReference>
<keyword evidence="3" id="KW-1185">Reference proteome</keyword>
<evidence type="ECO:0008006" key="4">
    <source>
        <dbReference type="Google" id="ProtNLM"/>
    </source>
</evidence>
<accession>A0A2S7VRT9</accession>
<comment type="caution">
    <text evidence="2">The sequence shown here is derived from an EMBL/GenBank/DDBJ whole genome shotgun (WGS) entry which is preliminary data.</text>
</comment>
<sequence length="174" mass="19766">MMKRILAFVFSLSLVGCASSELAQVDVPETTIEPSQSIGYLGFKDHQDWAIKFNDCTVYDLTGAQPYQWFDRTSASVSCYTFKPSDAIAPLPVYSSASFESDQLSSIERFQELQVSDSGWGRFPIVYDKNGTNWLRVKEGWIHLTLADQTLVQFYPGTQDQSAKSQHDQYFEHH</sequence>
<dbReference type="RefSeq" id="WP_105024093.1">
    <property type="nucleotide sequence ID" value="NZ_MSCI01000001.1"/>
</dbReference>
<evidence type="ECO:0000313" key="3">
    <source>
        <dbReference type="Proteomes" id="UP000238707"/>
    </source>
</evidence>
<reference evidence="2 3" key="1">
    <citation type="submission" date="2016-12" db="EMBL/GenBank/DDBJ databases">
        <title>Diversity of luminous bacteria.</title>
        <authorList>
            <person name="Yoshizawa S."/>
            <person name="Kogure K."/>
        </authorList>
    </citation>
    <scope>NUCLEOTIDE SEQUENCE [LARGE SCALE GENOMIC DNA]</scope>
    <source>
        <strain evidence="2 3">LC2-408</strain>
    </source>
</reference>
<dbReference type="EMBL" id="MSCI01000001">
    <property type="protein sequence ID" value="PQJ64565.1"/>
    <property type="molecule type" value="Genomic_DNA"/>
</dbReference>
<organism evidence="2 3">
    <name type="scientific">Vibrio chagasii</name>
    <dbReference type="NCBI Taxonomy" id="170679"/>
    <lineage>
        <taxon>Bacteria</taxon>
        <taxon>Pseudomonadati</taxon>
        <taxon>Pseudomonadota</taxon>
        <taxon>Gammaproteobacteria</taxon>
        <taxon>Vibrionales</taxon>
        <taxon>Vibrionaceae</taxon>
        <taxon>Vibrio</taxon>
    </lineage>
</organism>
<name>A0A2S7VRT9_9VIBR</name>
<evidence type="ECO:0000256" key="1">
    <source>
        <dbReference type="SAM" id="SignalP"/>
    </source>
</evidence>
<keyword evidence="1" id="KW-0732">Signal</keyword>